<dbReference type="GO" id="GO:0000723">
    <property type="term" value="P:telomere maintenance"/>
    <property type="evidence" value="ECO:0007669"/>
    <property type="project" value="InterPro"/>
</dbReference>
<dbReference type="GO" id="GO:0006281">
    <property type="term" value="P:DNA repair"/>
    <property type="evidence" value="ECO:0007669"/>
    <property type="project" value="InterPro"/>
</dbReference>
<dbReference type="PANTHER" id="PTHR47642">
    <property type="entry name" value="ATP-DEPENDENT DNA HELICASE"/>
    <property type="match status" value="1"/>
</dbReference>
<dbReference type="GO" id="GO:0003678">
    <property type="term" value="F:DNA helicase activity"/>
    <property type="evidence" value="ECO:0007669"/>
    <property type="project" value="InterPro"/>
</dbReference>
<dbReference type="Proteomes" id="UP000326545">
    <property type="component" value="Segment"/>
</dbReference>
<feature type="domain" description="UvrD-like helicase C-terminal" evidence="2">
    <location>
        <begin position="365"/>
        <end position="404"/>
    </location>
</feature>
<protein>
    <submittedName>
        <fullName evidence="3">Putative helicase</fullName>
    </submittedName>
</protein>
<dbReference type="EMBL" id="MN184887">
    <property type="protein sequence ID" value="QEQ94854.1"/>
    <property type="molecule type" value="Genomic_DNA"/>
</dbReference>
<keyword evidence="3" id="KW-0067">ATP-binding</keyword>
<dbReference type="CDD" id="cd18809">
    <property type="entry name" value="SF1_C_RecD"/>
    <property type="match status" value="1"/>
</dbReference>
<feature type="domain" description="DNA helicase Pif1-like DEAD-box helicase" evidence="1">
    <location>
        <begin position="18"/>
        <end position="194"/>
    </location>
</feature>
<dbReference type="Gene3D" id="3.40.50.300">
    <property type="entry name" value="P-loop containing nucleotide triphosphate hydrolases"/>
    <property type="match status" value="2"/>
</dbReference>
<keyword evidence="3" id="KW-0378">Hydrolase</keyword>
<reference evidence="3 4" key="1">
    <citation type="submission" date="2019-07" db="EMBL/GenBank/DDBJ databases">
        <title>Complete genome sequence of bacteriophages infecting Erwinia pyrifoliae.</title>
        <authorList>
            <person name="Kim S.G."/>
            <person name="Park S.C."/>
        </authorList>
    </citation>
    <scope>NUCLEOTIDE SEQUENCE [LARGE SCALE GENOMIC DNA]</scope>
</reference>
<keyword evidence="4" id="KW-1185">Reference proteome</keyword>
<organism evidence="3 4">
    <name type="scientific">Erwinia phage pEp_SNUABM_01</name>
    <dbReference type="NCBI Taxonomy" id="2601643"/>
    <lineage>
        <taxon>Viruses</taxon>
        <taxon>Duplodnaviria</taxon>
        <taxon>Heunggongvirae</taxon>
        <taxon>Uroviricota</taxon>
        <taxon>Caudoviricetes</taxon>
        <taxon>Vequintavirinae</taxon>
        <taxon>Henunavirus</taxon>
        <taxon>Henunavirus SNUABM01</taxon>
    </lineage>
</organism>
<dbReference type="InterPro" id="IPR051055">
    <property type="entry name" value="PIF1_helicase"/>
</dbReference>
<sequence length="436" mass="48650">MSDSFGVGTDAAVKAVLGGDNVFVTGPGGTGKTHTIKKIQALYPDSTLTVAPTGVAALNVEGMTAHRAFGLSMGVSTDECVSDIKKRHEKLMKSRDLERIIIDEISMIRADKLWEIDEKLKLVRKNPKPFGGLQMIMFGDFFQNLPVLTNAEEDLYRGLFNTELSCWSDTWKNAQMYPVLLEKMYRQQSDNFARMLNCLRRGERLDDVVAYINDNCYKPLNNPQAITLTSTNAQAERINKKFFDEIKSPVKVFKSKVEGDFKSRPGPDELELKEGLKVMITANQMCQPNEDPAYVNGSIGFIKKMFTTYVVVELLDGTVVDVAENIWENVEYTPEKYIDPATGKQKSKIGKKVIGQFAALPLRAAYAVTIHKAQGLTLPAVNIDFGYGTFSPGMAYVALSRATHTGGLRMIKPLKKRDIMVDPRVIQFYNQTFPGK</sequence>
<dbReference type="InterPro" id="IPR027785">
    <property type="entry name" value="UvrD-like_helicase_C"/>
</dbReference>
<dbReference type="Pfam" id="PF05970">
    <property type="entry name" value="PIF1"/>
    <property type="match status" value="1"/>
</dbReference>
<evidence type="ECO:0000313" key="3">
    <source>
        <dbReference type="EMBL" id="QEQ94854.1"/>
    </source>
</evidence>
<name>A0A5J6DAF9_9CAUD</name>
<dbReference type="InterPro" id="IPR027417">
    <property type="entry name" value="P-loop_NTPase"/>
</dbReference>
<dbReference type="SUPFAM" id="SSF52540">
    <property type="entry name" value="P-loop containing nucleoside triphosphate hydrolases"/>
    <property type="match status" value="2"/>
</dbReference>
<keyword evidence="3" id="KW-0347">Helicase</keyword>
<dbReference type="Pfam" id="PF13538">
    <property type="entry name" value="UvrD_C_2"/>
    <property type="match status" value="1"/>
</dbReference>
<accession>A0A5J6DAF9</accession>
<proteinExistence type="predicted"/>
<evidence type="ECO:0000259" key="2">
    <source>
        <dbReference type="Pfam" id="PF13538"/>
    </source>
</evidence>
<keyword evidence="3" id="KW-0547">Nucleotide-binding</keyword>
<dbReference type="InterPro" id="IPR010285">
    <property type="entry name" value="DNA_helicase_pif1-like_DEAD"/>
</dbReference>
<evidence type="ECO:0000259" key="1">
    <source>
        <dbReference type="Pfam" id="PF05970"/>
    </source>
</evidence>
<gene>
    <name evidence="3" type="ORF">pEpSNUABM01_028</name>
</gene>
<evidence type="ECO:0000313" key="4">
    <source>
        <dbReference type="Proteomes" id="UP000326545"/>
    </source>
</evidence>